<dbReference type="InterPro" id="IPR038475">
    <property type="entry name" value="RecG_C_sf"/>
</dbReference>
<comment type="caution">
    <text evidence="2">The sequence shown here is derived from an EMBL/GenBank/DDBJ whole genome shotgun (WGS) entry which is preliminary data.</text>
</comment>
<dbReference type="Gene3D" id="1.10.10.10">
    <property type="entry name" value="Winged helix-like DNA-binding domain superfamily/Winged helix DNA-binding domain"/>
    <property type="match status" value="1"/>
</dbReference>
<evidence type="ECO:0000313" key="3">
    <source>
        <dbReference type="Proteomes" id="UP001519363"/>
    </source>
</evidence>
<keyword evidence="3" id="KW-1185">Reference proteome</keyword>
<evidence type="ECO:0000259" key="1">
    <source>
        <dbReference type="Pfam" id="PF04326"/>
    </source>
</evidence>
<evidence type="ECO:0000313" key="2">
    <source>
        <dbReference type="EMBL" id="MBP2474001.1"/>
    </source>
</evidence>
<dbReference type="RefSeq" id="WP_158103701.1">
    <property type="nucleotide sequence ID" value="NZ_MUMG01000447.1"/>
</dbReference>
<dbReference type="InterPro" id="IPR036388">
    <property type="entry name" value="WH-like_DNA-bd_sf"/>
</dbReference>
<dbReference type="Gene3D" id="3.30.950.30">
    <property type="entry name" value="Schlafen, AAA domain"/>
    <property type="match status" value="1"/>
</dbReference>
<dbReference type="Gene3D" id="3.30.565.60">
    <property type="match status" value="1"/>
</dbReference>
<protein>
    <submittedName>
        <fullName evidence="2">ATP-dependent DNA helicase RecG</fullName>
        <ecNumber evidence="2">3.6.4.12</ecNumber>
    </submittedName>
</protein>
<sequence length="452" mass="50700">MRAEVNMVSELTIDERDRLVKRDEDSFFDRKSRRIQPAKLSKTLSAFANTDGGELVVGIEDDGSWDGFASIEEANDLHNTVATVLAPGYYGIEYLKSPGDSGIVVLILIRRSPGVCSTAAGEVYVRRGAASVRIKDGELEALRRAKGVVSFENQGLVFPVFEISNAEKCLEFCLTIIPVVEPEIFLRKQNLVNSEGNPTVAGTLLYHEEPQVHLPKAGVKIYRYKTDSLPERRYLDGTPETIDGPLYDQIAAAVRRTTEIVDSIPIMTGGGMRQIQYPPETLHEILTNAVLHRDYWINDDVHVRIFDNRIEVESPGRLPAHVTPRNILDERFARNPSIVRLINRFPNPPNMDVGEGLNTAFKAMEALRLQPPEIRETSDRVVVTVRHESLASPQKAIMDYVKKEGSINNPEARKVTGIDQERTIRRLFESLVSANELVRKGLGRGTRYFLPE</sequence>
<keyword evidence="2" id="KW-0378">Hydrolase</keyword>
<keyword evidence="2" id="KW-0547">Nucleotide-binding</keyword>
<dbReference type="Pfam" id="PF04326">
    <property type="entry name" value="SLFN_AlbA_2"/>
    <property type="match status" value="1"/>
</dbReference>
<accession>A0ABS5ABP7</accession>
<dbReference type="Proteomes" id="UP001519363">
    <property type="component" value="Unassembled WGS sequence"/>
</dbReference>
<organism evidence="2 3">
    <name type="scientific">Crossiella equi</name>
    <dbReference type="NCBI Taxonomy" id="130796"/>
    <lineage>
        <taxon>Bacteria</taxon>
        <taxon>Bacillati</taxon>
        <taxon>Actinomycetota</taxon>
        <taxon>Actinomycetes</taxon>
        <taxon>Pseudonocardiales</taxon>
        <taxon>Pseudonocardiaceae</taxon>
        <taxon>Crossiella</taxon>
    </lineage>
</organism>
<dbReference type="EC" id="3.6.4.12" evidence="2"/>
<dbReference type="PANTHER" id="PTHR30595">
    <property type="entry name" value="GLPR-RELATED TRANSCRIPTIONAL REPRESSOR"/>
    <property type="match status" value="1"/>
</dbReference>
<feature type="domain" description="Schlafen AlbA-2" evidence="1">
    <location>
        <begin position="24"/>
        <end position="134"/>
    </location>
</feature>
<proteinExistence type="predicted"/>
<keyword evidence="2" id="KW-0067">ATP-binding</keyword>
<gene>
    <name evidence="2" type="ORF">JOF53_002873</name>
</gene>
<dbReference type="GO" id="GO:0016787">
    <property type="term" value="F:hydrolase activity"/>
    <property type="evidence" value="ECO:0007669"/>
    <property type="project" value="UniProtKB-KW"/>
</dbReference>
<dbReference type="PANTHER" id="PTHR30595:SF6">
    <property type="entry name" value="SCHLAFEN ALBA-2 DOMAIN-CONTAINING PROTEIN"/>
    <property type="match status" value="1"/>
</dbReference>
<keyword evidence="2" id="KW-0347">Helicase</keyword>
<dbReference type="GO" id="GO:0003678">
    <property type="term" value="F:DNA helicase activity"/>
    <property type="evidence" value="ECO:0007669"/>
    <property type="project" value="UniProtKB-EC"/>
</dbReference>
<reference evidence="2 3" key="1">
    <citation type="submission" date="2021-03" db="EMBL/GenBank/DDBJ databases">
        <title>Sequencing the genomes of 1000 actinobacteria strains.</title>
        <authorList>
            <person name="Klenk H.-P."/>
        </authorList>
    </citation>
    <scope>NUCLEOTIDE SEQUENCE [LARGE SCALE GENOMIC DNA]</scope>
    <source>
        <strain evidence="2 3">DSM 44580</strain>
    </source>
</reference>
<name>A0ABS5ABP7_9PSEU</name>
<dbReference type="InterPro" id="IPR007421">
    <property type="entry name" value="Schlafen_AlbA_2_dom"/>
</dbReference>
<dbReference type="InterPro" id="IPR038461">
    <property type="entry name" value="Schlafen_AlbA_2_dom_sf"/>
</dbReference>
<dbReference type="EMBL" id="JAGIOO010000001">
    <property type="protein sequence ID" value="MBP2474001.1"/>
    <property type="molecule type" value="Genomic_DNA"/>
</dbReference>
<dbReference type="Pfam" id="PF13749">
    <property type="entry name" value="HATPase_c_4"/>
    <property type="match status" value="1"/>
</dbReference>